<dbReference type="PANTHER" id="PTHR45228">
    <property type="entry name" value="CYCLIC DI-GMP PHOSPHODIESTERASE TM_0186-RELATED"/>
    <property type="match status" value="1"/>
</dbReference>
<dbReference type="RefSeq" id="WP_121442708.1">
    <property type="nucleotide sequence ID" value="NZ_RCDA01000003.1"/>
</dbReference>
<dbReference type="SMART" id="SM00448">
    <property type="entry name" value="REC"/>
    <property type="match status" value="1"/>
</dbReference>
<dbReference type="SUPFAM" id="SSF52172">
    <property type="entry name" value="CheY-like"/>
    <property type="match status" value="1"/>
</dbReference>
<dbReference type="EMBL" id="RCDA01000003">
    <property type="protein sequence ID" value="RLK48309.1"/>
    <property type="molecule type" value="Genomic_DNA"/>
</dbReference>
<dbReference type="InterPro" id="IPR029016">
    <property type="entry name" value="GAF-like_dom_sf"/>
</dbReference>
<dbReference type="CDD" id="cd19920">
    <property type="entry name" value="REC_PA4781-like"/>
    <property type="match status" value="1"/>
</dbReference>
<dbReference type="Gene3D" id="1.10.3210.10">
    <property type="entry name" value="Hypothetical protein af1432"/>
    <property type="match status" value="1"/>
</dbReference>
<feature type="domain" description="Response regulatory" evidence="2">
    <location>
        <begin position="13"/>
        <end position="129"/>
    </location>
</feature>
<dbReference type="InterPro" id="IPR001789">
    <property type="entry name" value="Sig_transdc_resp-reg_receiver"/>
</dbReference>
<sequence>MATGTAQHATPGEVLVVDDNPANLRLMVKVLRDGGYTVRVAPGGRLGLESVQARPPDLVLLDIRMPDMDGYEVCRRLKADPATGDIPVIFLSALREPADKVRGFAEGAVDYITKPFVTEEVLVRVQSHLALRASQQRLEAQVQDRTRALRTLSAGNQALVHAQTLDDLLRGMRDAIVHQGGYDGVVITFTDGGRYPPTASAAADGEPVVPPDGPCLLPSAGQEGQRALLLPLRDAAGVVGALQVDSHRPGVFTDAEEVQRLVELAGDLAYGIRAQQRREESEQTRRALAQSLEQTIEAIAATIEVRDPYTAGHQRRTTDLAEVIAEALGLDEERRRGLHLAGAIHDIGKISIPAEILSRPGRLSDVEFEVIKTHAATGYEILKGIDFPWPVAQIVRQHHERLDGSGYPDGLQGDEILLEARILAVADVVEAISSHRPYRAALGLDVALEELRAKRGVLFDPDVVDACLALAEQGCLPVAQS</sequence>
<dbReference type="SUPFAM" id="SSF109604">
    <property type="entry name" value="HD-domain/PDEase-like"/>
    <property type="match status" value="1"/>
</dbReference>
<feature type="domain" description="HD-GYP" evidence="3">
    <location>
        <begin position="288"/>
        <end position="481"/>
    </location>
</feature>
<organism evidence="4 5">
    <name type="scientific">Alkalispirillum mobile</name>
    <dbReference type="NCBI Taxonomy" id="85925"/>
    <lineage>
        <taxon>Bacteria</taxon>
        <taxon>Pseudomonadati</taxon>
        <taxon>Pseudomonadota</taxon>
        <taxon>Gammaproteobacteria</taxon>
        <taxon>Chromatiales</taxon>
        <taxon>Ectothiorhodospiraceae</taxon>
        <taxon>Alkalispirillum</taxon>
    </lineage>
</organism>
<name>A0A498BZV6_9GAMM</name>
<dbReference type="InterPro" id="IPR052020">
    <property type="entry name" value="Cyclic_di-GMP/3'3'-cGAMP_PDE"/>
</dbReference>
<keyword evidence="1" id="KW-0597">Phosphoprotein</keyword>
<dbReference type="GO" id="GO:0008081">
    <property type="term" value="F:phosphoric diester hydrolase activity"/>
    <property type="evidence" value="ECO:0007669"/>
    <property type="project" value="UniProtKB-ARBA"/>
</dbReference>
<evidence type="ECO:0000256" key="1">
    <source>
        <dbReference type="PROSITE-ProRule" id="PRU00169"/>
    </source>
</evidence>
<dbReference type="InterPro" id="IPR006675">
    <property type="entry name" value="HDIG_dom"/>
</dbReference>
<dbReference type="PROSITE" id="PS50110">
    <property type="entry name" value="RESPONSE_REGULATORY"/>
    <property type="match status" value="1"/>
</dbReference>
<dbReference type="OrthoDB" id="9802066at2"/>
<evidence type="ECO:0000313" key="4">
    <source>
        <dbReference type="EMBL" id="RLK48309.1"/>
    </source>
</evidence>
<dbReference type="Gene3D" id="3.40.50.2300">
    <property type="match status" value="1"/>
</dbReference>
<proteinExistence type="predicted"/>
<feature type="modified residue" description="4-aspartylphosphate" evidence="1">
    <location>
        <position position="62"/>
    </location>
</feature>
<dbReference type="Gene3D" id="3.30.450.40">
    <property type="match status" value="1"/>
</dbReference>
<dbReference type="Pfam" id="PF00072">
    <property type="entry name" value="Response_reg"/>
    <property type="match status" value="1"/>
</dbReference>
<comment type="caution">
    <text evidence="4">The sequence shown here is derived from an EMBL/GenBank/DDBJ whole genome shotgun (WGS) entry which is preliminary data.</text>
</comment>
<reference evidence="4 5" key="1">
    <citation type="submission" date="2018-10" db="EMBL/GenBank/DDBJ databases">
        <title>Genomic Encyclopedia of Type Strains, Phase IV (KMG-IV): sequencing the most valuable type-strain genomes for metagenomic binning, comparative biology and taxonomic classification.</title>
        <authorList>
            <person name="Goeker M."/>
        </authorList>
    </citation>
    <scope>NUCLEOTIDE SEQUENCE [LARGE SCALE GENOMIC DNA]</scope>
    <source>
        <strain evidence="4 5">DSM 12769</strain>
    </source>
</reference>
<dbReference type="InterPro" id="IPR037522">
    <property type="entry name" value="HD_GYP_dom"/>
</dbReference>
<dbReference type="SMART" id="SM00471">
    <property type="entry name" value="HDc"/>
    <property type="match status" value="1"/>
</dbReference>
<dbReference type="PROSITE" id="PS51832">
    <property type="entry name" value="HD_GYP"/>
    <property type="match status" value="1"/>
</dbReference>
<dbReference type="SUPFAM" id="SSF55781">
    <property type="entry name" value="GAF domain-like"/>
    <property type="match status" value="1"/>
</dbReference>
<dbReference type="GO" id="GO:0000160">
    <property type="term" value="P:phosphorelay signal transduction system"/>
    <property type="evidence" value="ECO:0007669"/>
    <property type="project" value="InterPro"/>
</dbReference>
<dbReference type="Pfam" id="PF13487">
    <property type="entry name" value="HD_5"/>
    <property type="match status" value="1"/>
</dbReference>
<evidence type="ECO:0000313" key="5">
    <source>
        <dbReference type="Proteomes" id="UP000275461"/>
    </source>
</evidence>
<evidence type="ECO:0000259" key="2">
    <source>
        <dbReference type="PROSITE" id="PS50110"/>
    </source>
</evidence>
<keyword evidence="5" id="KW-1185">Reference proteome</keyword>
<dbReference type="CDD" id="cd00077">
    <property type="entry name" value="HDc"/>
    <property type="match status" value="1"/>
</dbReference>
<dbReference type="AlphaFoldDB" id="A0A498BZV6"/>
<dbReference type="InterPro" id="IPR011006">
    <property type="entry name" value="CheY-like_superfamily"/>
</dbReference>
<dbReference type="Proteomes" id="UP000275461">
    <property type="component" value="Unassembled WGS sequence"/>
</dbReference>
<gene>
    <name evidence="4" type="ORF">DFR31_2188</name>
</gene>
<evidence type="ECO:0000259" key="3">
    <source>
        <dbReference type="PROSITE" id="PS51832"/>
    </source>
</evidence>
<accession>A0A498BZV6</accession>
<dbReference type="NCBIfam" id="TIGR00277">
    <property type="entry name" value="HDIG"/>
    <property type="match status" value="1"/>
</dbReference>
<protein>
    <submittedName>
        <fullName evidence="4">Putative nucleotidyltransferase with HDIG domain</fullName>
    </submittedName>
</protein>
<dbReference type="GO" id="GO:0016740">
    <property type="term" value="F:transferase activity"/>
    <property type="evidence" value="ECO:0007669"/>
    <property type="project" value="UniProtKB-KW"/>
</dbReference>
<keyword evidence="4" id="KW-0808">Transferase</keyword>
<dbReference type="InterPro" id="IPR003607">
    <property type="entry name" value="HD/PDEase_dom"/>
</dbReference>